<feature type="region of interest" description="Disordered" evidence="1">
    <location>
        <begin position="53"/>
        <end position="76"/>
    </location>
</feature>
<comment type="caution">
    <text evidence="2">The sequence shown here is derived from an EMBL/GenBank/DDBJ whole genome shotgun (WGS) entry which is preliminary data.</text>
</comment>
<keyword evidence="3" id="KW-1185">Reference proteome</keyword>
<dbReference type="EMBL" id="JACAZH010000006">
    <property type="protein sequence ID" value="KAF7367122.1"/>
    <property type="molecule type" value="Genomic_DNA"/>
</dbReference>
<proteinExistence type="predicted"/>
<dbReference type="Proteomes" id="UP000623467">
    <property type="component" value="Unassembled WGS sequence"/>
</dbReference>
<gene>
    <name evidence="2" type="ORF">MSAN_00971900</name>
</gene>
<dbReference type="OrthoDB" id="2984480at2759"/>
<accession>A0A8H7DBV0</accession>
<name>A0A8H7DBV0_9AGAR</name>
<organism evidence="2 3">
    <name type="scientific">Mycena sanguinolenta</name>
    <dbReference type="NCBI Taxonomy" id="230812"/>
    <lineage>
        <taxon>Eukaryota</taxon>
        <taxon>Fungi</taxon>
        <taxon>Dikarya</taxon>
        <taxon>Basidiomycota</taxon>
        <taxon>Agaricomycotina</taxon>
        <taxon>Agaricomycetes</taxon>
        <taxon>Agaricomycetidae</taxon>
        <taxon>Agaricales</taxon>
        <taxon>Marasmiineae</taxon>
        <taxon>Mycenaceae</taxon>
        <taxon>Mycena</taxon>
    </lineage>
</organism>
<protein>
    <submittedName>
        <fullName evidence="2">Uncharacterized protein</fullName>
    </submittedName>
</protein>
<reference evidence="2" key="1">
    <citation type="submission" date="2020-05" db="EMBL/GenBank/DDBJ databases">
        <title>Mycena genomes resolve the evolution of fungal bioluminescence.</title>
        <authorList>
            <person name="Tsai I.J."/>
        </authorList>
    </citation>
    <scope>NUCLEOTIDE SEQUENCE</scope>
    <source>
        <strain evidence="2">160909Yilan</strain>
    </source>
</reference>
<evidence type="ECO:0000313" key="2">
    <source>
        <dbReference type="EMBL" id="KAF7367122.1"/>
    </source>
</evidence>
<evidence type="ECO:0000256" key="1">
    <source>
        <dbReference type="SAM" id="MobiDB-lite"/>
    </source>
</evidence>
<dbReference type="AlphaFoldDB" id="A0A8H7DBV0"/>
<evidence type="ECO:0000313" key="3">
    <source>
        <dbReference type="Proteomes" id="UP000623467"/>
    </source>
</evidence>
<sequence length="351" mass="38420">MRRMVVAVCLEARFILNSHHCPSADLPSSSSMALLSRLLAKFGNMLPMGRSLNIEEAPNSSHPEPSVISPIPETGALPDTPVERRSIAAHSSQPDSVIPVNSSMGALDGQVLVDNTNGLILRSPSDRTQSHQTLLTVYGSGHTVGAVSYVAGDRVDTVNNYYIADGQGFDLEGLRPLIENQPKLLRIICVVIAFRVAPSMAQISRVLGLPEDEVCGSIEAIANHLHTPVVFGESITFPPAFVSAVYSSCLPVMSAAHGDIACWCLQGPMSETRHFDYAITYWAWHVSQAPNCVEVTRALQNFRFVLCSVKETQFSNVIHWLKCCKLPEAAPLVQQYENRLRTLMEMPPSER</sequence>